<dbReference type="InterPro" id="IPR044837">
    <property type="entry name" value="REM16-like"/>
</dbReference>
<protein>
    <recommendedName>
        <fullName evidence="7">TF-B3 domain-containing protein</fullName>
    </recommendedName>
</protein>
<dbReference type="InterPro" id="IPR015300">
    <property type="entry name" value="DNA-bd_pseudobarrel_sf"/>
</dbReference>
<evidence type="ECO:0000256" key="5">
    <source>
        <dbReference type="ARBA" id="ARBA00023242"/>
    </source>
</evidence>
<feature type="domain" description="TF-B3" evidence="7">
    <location>
        <begin position="26"/>
        <end position="119"/>
    </location>
</feature>
<dbReference type="EMBL" id="OZ075125">
    <property type="protein sequence ID" value="CAL4934771.1"/>
    <property type="molecule type" value="Genomic_DNA"/>
</dbReference>
<dbReference type="Pfam" id="PF02362">
    <property type="entry name" value="B3"/>
    <property type="match status" value="3"/>
</dbReference>
<dbReference type="PANTHER" id="PTHR31391:SF48">
    <property type="entry name" value="B3 DOMAIN-CONTAINING PROTEIN OS03G0620500"/>
    <property type="match status" value="1"/>
</dbReference>
<evidence type="ECO:0000256" key="2">
    <source>
        <dbReference type="ARBA" id="ARBA00023015"/>
    </source>
</evidence>
<dbReference type="SUPFAM" id="SSF101936">
    <property type="entry name" value="DNA-binding pseudobarrel domain"/>
    <property type="match status" value="3"/>
</dbReference>
<dbReference type="PANTHER" id="PTHR31391">
    <property type="entry name" value="B3 DOMAIN-CONTAINING PROTEIN OS11G0197600-RELATED"/>
    <property type="match status" value="1"/>
</dbReference>
<dbReference type="Proteomes" id="UP001497457">
    <property type="component" value="Chromosome 15b"/>
</dbReference>
<accession>A0ABC8Y0N8</accession>
<dbReference type="PROSITE" id="PS50863">
    <property type="entry name" value="B3"/>
    <property type="match status" value="3"/>
</dbReference>
<dbReference type="SMART" id="SM01019">
    <property type="entry name" value="B3"/>
    <property type="match status" value="3"/>
</dbReference>
<feature type="domain" description="TF-B3" evidence="7">
    <location>
        <begin position="249"/>
        <end position="349"/>
    </location>
</feature>
<sequence length="624" mass="70676">MSGHGSLMKKSCAFCEGYMDHLHGKMKCFLRHMSANYRRSMTIPDRFMNHFGGELSESIEIESPDGSVYCVKVTKHTNKFVLQCGWEVFIDAHRIKDNDSLLFQHIENSRFKVLIFNSDGCEKVFSCSGIKITYNAQERAAEYVDISDIAHDYKRNISSARKRSANCQRDTPNYRRKVAKVAAAASSCEESGQDIECTADYESSFELDDSETNQESHYVLSRMSTLSEEQEEKVEELIKEIRPGITVFVAIMKPSNVKSQQPSLVIGHDYAAAHFPHTSQIVTLQRPGKNKQWHPKFYIRKDRATHMFIGHWSDFVHDNHLREGDICIFQPVNNAGTKFTITVHIIRESKVDTSDENINSPGAVSSSRGRMRTKVNDLKTISSSEGRSKAKVTLTTRVKEEPAHQGSLESDNSGGPSKELYILSGYAHLNSEQKKKVEETVRSIQSEVPIYVVIMNKSNVGTKSTCILVFGKRYATKYLPDGEQTLTLIRKGKSKVWKTKMLPRSGDSHGQMVTVGWRDFVHDNRLEVEDICLFQQMDDTRLTMTVYIIREDSLSGDESTQSDHVKAVSEINYILSGRCYLTAEQEEKIAALVKKIQSEIPVLVAQLKKSNVKQVEGKPRVLEE</sequence>
<dbReference type="Gene3D" id="2.40.330.10">
    <property type="entry name" value="DNA-binding pseudobarrel domain"/>
    <property type="match status" value="3"/>
</dbReference>
<feature type="domain" description="TF-B3" evidence="7">
    <location>
        <begin position="453"/>
        <end position="552"/>
    </location>
</feature>
<feature type="region of interest" description="Disordered" evidence="6">
    <location>
        <begin position="381"/>
        <end position="416"/>
    </location>
</feature>
<comment type="subcellular location">
    <subcellularLocation>
        <location evidence="1">Nucleus</location>
    </subcellularLocation>
</comment>
<evidence type="ECO:0000256" key="3">
    <source>
        <dbReference type="ARBA" id="ARBA00023125"/>
    </source>
</evidence>
<evidence type="ECO:0000313" key="8">
    <source>
        <dbReference type="EMBL" id="CAL4934771.1"/>
    </source>
</evidence>
<evidence type="ECO:0000256" key="6">
    <source>
        <dbReference type="SAM" id="MobiDB-lite"/>
    </source>
</evidence>
<evidence type="ECO:0000256" key="4">
    <source>
        <dbReference type="ARBA" id="ARBA00023163"/>
    </source>
</evidence>
<reference evidence="9" key="1">
    <citation type="submission" date="2024-06" db="EMBL/GenBank/DDBJ databases">
        <authorList>
            <person name="Ryan C."/>
        </authorList>
    </citation>
    <scope>NUCLEOTIDE SEQUENCE [LARGE SCALE GENOMIC DNA]</scope>
</reference>
<keyword evidence="3" id="KW-0238">DNA-binding</keyword>
<dbReference type="AlphaFoldDB" id="A0ABC8Y0N8"/>
<dbReference type="GO" id="GO:0005634">
    <property type="term" value="C:nucleus"/>
    <property type="evidence" value="ECO:0007669"/>
    <property type="project" value="UniProtKB-SubCell"/>
</dbReference>
<keyword evidence="2" id="KW-0805">Transcription regulation</keyword>
<evidence type="ECO:0000313" key="9">
    <source>
        <dbReference type="Proteomes" id="UP001497457"/>
    </source>
</evidence>
<dbReference type="CDD" id="cd10017">
    <property type="entry name" value="B3_DNA"/>
    <property type="match status" value="3"/>
</dbReference>
<evidence type="ECO:0000259" key="7">
    <source>
        <dbReference type="PROSITE" id="PS50863"/>
    </source>
</evidence>
<keyword evidence="9" id="KW-1185">Reference proteome</keyword>
<gene>
    <name evidence="8" type="ORF">URODEC1_LOCUS28887</name>
</gene>
<keyword evidence="5" id="KW-0539">Nucleus</keyword>
<reference evidence="8 9" key="2">
    <citation type="submission" date="2024-10" db="EMBL/GenBank/DDBJ databases">
        <authorList>
            <person name="Ryan C."/>
        </authorList>
    </citation>
    <scope>NUCLEOTIDE SEQUENCE [LARGE SCALE GENOMIC DNA]</scope>
</reference>
<proteinExistence type="predicted"/>
<dbReference type="GO" id="GO:0003677">
    <property type="term" value="F:DNA binding"/>
    <property type="evidence" value="ECO:0007669"/>
    <property type="project" value="UniProtKB-KW"/>
</dbReference>
<evidence type="ECO:0000256" key="1">
    <source>
        <dbReference type="ARBA" id="ARBA00004123"/>
    </source>
</evidence>
<organism evidence="8 9">
    <name type="scientific">Urochloa decumbens</name>
    <dbReference type="NCBI Taxonomy" id="240449"/>
    <lineage>
        <taxon>Eukaryota</taxon>
        <taxon>Viridiplantae</taxon>
        <taxon>Streptophyta</taxon>
        <taxon>Embryophyta</taxon>
        <taxon>Tracheophyta</taxon>
        <taxon>Spermatophyta</taxon>
        <taxon>Magnoliopsida</taxon>
        <taxon>Liliopsida</taxon>
        <taxon>Poales</taxon>
        <taxon>Poaceae</taxon>
        <taxon>PACMAD clade</taxon>
        <taxon>Panicoideae</taxon>
        <taxon>Panicodae</taxon>
        <taxon>Paniceae</taxon>
        <taxon>Melinidinae</taxon>
        <taxon>Urochloa</taxon>
    </lineage>
</organism>
<name>A0ABC8Y0N8_9POAL</name>
<dbReference type="InterPro" id="IPR003340">
    <property type="entry name" value="B3_DNA-bd"/>
</dbReference>
<keyword evidence="4" id="KW-0804">Transcription</keyword>